<dbReference type="AlphaFoldDB" id="A0A067SS84"/>
<organism evidence="1 2">
    <name type="scientific">Galerina marginata (strain CBS 339.88)</name>
    <dbReference type="NCBI Taxonomy" id="685588"/>
    <lineage>
        <taxon>Eukaryota</taxon>
        <taxon>Fungi</taxon>
        <taxon>Dikarya</taxon>
        <taxon>Basidiomycota</taxon>
        <taxon>Agaricomycotina</taxon>
        <taxon>Agaricomycetes</taxon>
        <taxon>Agaricomycetidae</taxon>
        <taxon>Agaricales</taxon>
        <taxon>Agaricineae</taxon>
        <taxon>Strophariaceae</taxon>
        <taxon>Galerina</taxon>
    </lineage>
</organism>
<reference evidence="2" key="1">
    <citation type="journal article" date="2014" name="Proc. Natl. Acad. Sci. U.S.A.">
        <title>Extensive sampling of basidiomycete genomes demonstrates inadequacy of the white-rot/brown-rot paradigm for wood decay fungi.</title>
        <authorList>
            <person name="Riley R."/>
            <person name="Salamov A.A."/>
            <person name="Brown D.W."/>
            <person name="Nagy L.G."/>
            <person name="Floudas D."/>
            <person name="Held B.W."/>
            <person name="Levasseur A."/>
            <person name="Lombard V."/>
            <person name="Morin E."/>
            <person name="Otillar R."/>
            <person name="Lindquist E.A."/>
            <person name="Sun H."/>
            <person name="LaButti K.M."/>
            <person name="Schmutz J."/>
            <person name="Jabbour D."/>
            <person name="Luo H."/>
            <person name="Baker S.E."/>
            <person name="Pisabarro A.G."/>
            <person name="Walton J.D."/>
            <person name="Blanchette R.A."/>
            <person name="Henrissat B."/>
            <person name="Martin F."/>
            <person name="Cullen D."/>
            <person name="Hibbett D.S."/>
            <person name="Grigoriev I.V."/>
        </authorList>
    </citation>
    <scope>NUCLEOTIDE SEQUENCE [LARGE SCALE GENOMIC DNA]</scope>
    <source>
        <strain evidence="2">CBS 339.88</strain>
    </source>
</reference>
<keyword evidence="2" id="KW-1185">Reference proteome</keyword>
<gene>
    <name evidence="1" type="ORF">GALMADRAFT_230590</name>
</gene>
<evidence type="ECO:0000313" key="2">
    <source>
        <dbReference type="Proteomes" id="UP000027222"/>
    </source>
</evidence>
<sequence length="78" mass="8802">MNTYPSKRILSFAFAKSGAFIVIPSPIPVPEPVSFDPNSLATHKLRVLYSPRPSPAILPAKRTFSEFPWVTTTMKRIW</sequence>
<dbReference type="Proteomes" id="UP000027222">
    <property type="component" value="Unassembled WGS sequence"/>
</dbReference>
<dbReference type="HOGENOM" id="CLU_2622199_0_0_1"/>
<proteinExistence type="predicted"/>
<evidence type="ECO:0000313" key="1">
    <source>
        <dbReference type="EMBL" id="KDR69628.1"/>
    </source>
</evidence>
<dbReference type="EMBL" id="KL142401">
    <property type="protein sequence ID" value="KDR69628.1"/>
    <property type="molecule type" value="Genomic_DNA"/>
</dbReference>
<name>A0A067SS84_GALM3</name>
<accession>A0A067SS84</accession>
<protein>
    <submittedName>
        <fullName evidence="1">Uncharacterized protein</fullName>
    </submittedName>
</protein>